<dbReference type="Proteomes" id="UP000185434">
    <property type="component" value="Chromosome"/>
</dbReference>
<sequence>MVSAARSPIGSFMGSLSKFAPIELGEIVARETIARSGAPAEAFDASVVANVIPTRPRDVYSSRAIALQAGLPESATALNVNRLCGSGAQALVTAAGQMHTGDSELAFVGGVEVMSQAPYSVDGMRAGKRMGEGHLSDWLTGGLTCPMGNGHMGCTAENIAGRFGISRERQDEFALTSHQRARAAITEGRFAEQIVPVTVKSRKGETVFDTDEHPKDTSLEQLAKLPAAFQKDGTVTAGNASGINDAAAGLVLASDNAVSTHGLEPLARVAGWGIAGVDPAHMGLGPVSAVPKALAKAGISLDQVDLIESNEAFAAQALAVQDELGFDPEKTNVDGGAVALGHPIGASGVILTVKLVHRLRATGGRYGLVTLCIGGGQGIAVVVEAQ</sequence>
<evidence type="ECO:0000256" key="2">
    <source>
        <dbReference type="ARBA" id="ARBA00012705"/>
    </source>
</evidence>
<reference evidence="10 11" key="1">
    <citation type="submission" date="2014-08" db="EMBL/GenBank/DDBJ databases">
        <title>Complete genome sequence of Corynebacterium frankenforstense ST18(T) (=DSM 45800(T)), isolated from raw cow milk.</title>
        <authorList>
            <person name="Ruckert C."/>
            <person name="Albersmeier A."/>
            <person name="Winkler A."/>
            <person name="Lipski A."/>
            <person name="Kalinowski J."/>
        </authorList>
    </citation>
    <scope>NUCLEOTIDE SEQUENCE [LARGE SCALE GENOMIC DNA]</scope>
    <source>
        <strain evidence="10 11">ST18</strain>
    </source>
</reference>
<dbReference type="EC" id="2.3.1.9" evidence="2"/>
<keyword evidence="3 7" id="KW-0808">Transferase</keyword>
<evidence type="ECO:0000256" key="5">
    <source>
        <dbReference type="ARBA" id="ARBA00040529"/>
    </source>
</evidence>
<dbReference type="InterPro" id="IPR020613">
    <property type="entry name" value="Thiolase_CS"/>
</dbReference>
<organism evidence="10 11">
    <name type="scientific">Corynebacterium frankenforstense DSM 45800</name>
    <dbReference type="NCBI Taxonomy" id="1437875"/>
    <lineage>
        <taxon>Bacteria</taxon>
        <taxon>Bacillati</taxon>
        <taxon>Actinomycetota</taxon>
        <taxon>Actinomycetes</taxon>
        <taxon>Mycobacteriales</taxon>
        <taxon>Corynebacteriaceae</taxon>
        <taxon>Corynebacterium</taxon>
    </lineage>
</organism>
<feature type="active site" description="Acyl-thioester intermediate" evidence="6">
    <location>
        <position position="84"/>
    </location>
</feature>
<evidence type="ECO:0000256" key="4">
    <source>
        <dbReference type="ARBA" id="ARBA00023315"/>
    </source>
</evidence>
<evidence type="ECO:0000256" key="6">
    <source>
        <dbReference type="PIRSR" id="PIRSR000429-1"/>
    </source>
</evidence>
<keyword evidence="4 7" id="KW-0012">Acyltransferase</keyword>
<dbReference type="CDD" id="cd00751">
    <property type="entry name" value="thiolase"/>
    <property type="match status" value="1"/>
</dbReference>
<comment type="similarity">
    <text evidence="1 7">Belongs to the thiolase-like superfamily. Thiolase family.</text>
</comment>
<dbReference type="SUPFAM" id="SSF53901">
    <property type="entry name" value="Thiolase-like"/>
    <property type="match status" value="2"/>
</dbReference>
<dbReference type="InterPro" id="IPR016039">
    <property type="entry name" value="Thiolase-like"/>
</dbReference>
<gene>
    <name evidence="10" type="ORF">CFRA_09160</name>
</gene>
<dbReference type="InterPro" id="IPR002155">
    <property type="entry name" value="Thiolase"/>
</dbReference>
<dbReference type="Gene3D" id="3.40.47.10">
    <property type="match status" value="2"/>
</dbReference>
<feature type="active site" description="Proton acceptor" evidence="6">
    <location>
        <position position="372"/>
    </location>
</feature>
<dbReference type="Pfam" id="PF02803">
    <property type="entry name" value="Thiolase_C"/>
    <property type="match status" value="1"/>
</dbReference>
<dbReference type="STRING" id="1437875.CFRA_09160"/>
<evidence type="ECO:0000313" key="11">
    <source>
        <dbReference type="Proteomes" id="UP000185434"/>
    </source>
</evidence>
<evidence type="ECO:0000259" key="8">
    <source>
        <dbReference type="Pfam" id="PF00108"/>
    </source>
</evidence>
<dbReference type="PROSITE" id="PS00737">
    <property type="entry name" value="THIOLASE_2"/>
    <property type="match status" value="1"/>
</dbReference>
<dbReference type="AlphaFoldDB" id="A0A1L7CU96"/>
<feature type="domain" description="Thiolase N-terminal" evidence="8">
    <location>
        <begin position="2"/>
        <end position="255"/>
    </location>
</feature>
<dbReference type="GO" id="GO:0003985">
    <property type="term" value="F:acetyl-CoA C-acetyltransferase activity"/>
    <property type="evidence" value="ECO:0007669"/>
    <property type="project" value="UniProtKB-EC"/>
</dbReference>
<dbReference type="Pfam" id="PF00108">
    <property type="entry name" value="Thiolase_N"/>
    <property type="match status" value="1"/>
</dbReference>
<evidence type="ECO:0000256" key="3">
    <source>
        <dbReference type="ARBA" id="ARBA00022679"/>
    </source>
</evidence>
<evidence type="ECO:0000256" key="1">
    <source>
        <dbReference type="ARBA" id="ARBA00010982"/>
    </source>
</evidence>
<dbReference type="NCBIfam" id="TIGR01930">
    <property type="entry name" value="AcCoA-C-Actrans"/>
    <property type="match status" value="1"/>
</dbReference>
<keyword evidence="11" id="KW-1185">Reference proteome</keyword>
<proteinExistence type="inferred from homology"/>
<evidence type="ECO:0000256" key="7">
    <source>
        <dbReference type="RuleBase" id="RU003557"/>
    </source>
</evidence>
<dbReference type="PANTHER" id="PTHR18919">
    <property type="entry name" value="ACETYL-COA C-ACYLTRANSFERASE"/>
    <property type="match status" value="1"/>
</dbReference>
<dbReference type="PANTHER" id="PTHR18919:SF107">
    <property type="entry name" value="ACETYL-COA ACETYLTRANSFERASE, CYTOSOLIC"/>
    <property type="match status" value="1"/>
</dbReference>
<feature type="active site" description="Proton acceptor" evidence="6">
    <location>
        <position position="342"/>
    </location>
</feature>
<name>A0A1L7CU96_9CORY</name>
<dbReference type="FunFam" id="3.40.47.10:FF:000010">
    <property type="entry name" value="Acetyl-CoA acetyltransferase (Thiolase)"/>
    <property type="match status" value="1"/>
</dbReference>
<dbReference type="PROSITE" id="PS00099">
    <property type="entry name" value="THIOLASE_3"/>
    <property type="match status" value="1"/>
</dbReference>
<feature type="domain" description="Thiolase C-terminal" evidence="9">
    <location>
        <begin position="264"/>
        <end position="384"/>
    </location>
</feature>
<accession>A0A1L7CU96</accession>
<evidence type="ECO:0000313" key="10">
    <source>
        <dbReference type="EMBL" id="APT89390.1"/>
    </source>
</evidence>
<dbReference type="InterPro" id="IPR020616">
    <property type="entry name" value="Thiolase_N"/>
</dbReference>
<dbReference type="KEGG" id="cfk:CFRA_09160"/>
<dbReference type="PIRSF" id="PIRSF000429">
    <property type="entry name" value="Ac-CoA_Ac_transf"/>
    <property type="match status" value="1"/>
</dbReference>
<evidence type="ECO:0000259" key="9">
    <source>
        <dbReference type="Pfam" id="PF02803"/>
    </source>
</evidence>
<protein>
    <recommendedName>
        <fullName evidence="5">Probable acetyl-CoA acetyltransferase</fullName>
        <ecNumber evidence="2">2.3.1.9</ecNumber>
    </recommendedName>
</protein>
<dbReference type="InterPro" id="IPR020610">
    <property type="entry name" value="Thiolase_AS"/>
</dbReference>
<dbReference type="InterPro" id="IPR020617">
    <property type="entry name" value="Thiolase_C"/>
</dbReference>
<dbReference type="EMBL" id="CP009247">
    <property type="protein sequence ID" value="APT89390.1"/>
    <property type="molecule type" value="Genomic_DNA"/>
</dbReference>